<keyword evidence="3" id="KW-1185">Reference proteome</keyword>
<organism evidence="2 3">
    <name type="scientific">Fodinibius salinus</name>
    <dbReference type="NCBI Taxonomy" id="860790"/>
    <lineage>
        <taxon>Bacteria</taxon>
        <taxon>Pseudomonadati</taxon>
        <taxon>Balneolota</taxon>
        <taxon>Balneolia</taxon>
        <taxon>Balneolales</taxon>
        <taxon>Balneolaceae</taxon>
        <taxon>Fodinibius</taxon>
    </lineage>
</organism>
<evidence type="ECO:0000256" key="1">
    <source>
        <dbReference type="SAM" id="SignalP"/>
    </source>
</evidence>
<evidence type="ECO:0000313" key="3">
    <source>
        <dbReference type="Proteomes" id="UP000324595"/>
    </source>
</evidence>
<evidence type="ECO:0008006" key="4">
    <source>
        <dbReference type="Google" id="ProtNLM"/>
    </source>
</evidence>
<gene>
    <name evidence="2" type="ORF">LX73_2006</name>
</gene>
<dbReference type="Proteomes" id="UP000324595">
    <property type="component" value="Unassembled WGS sequence"/>
</dbReference>
<reference evidence="2 3" key="1">
    <citation type="submission" date="2019-07" db="EMBL/GenBank/DDBJ databases">
        <title>Genomic Encyclopedia of Archaeal and Bacterial Type Strains, Phase II (KMG-II): from individual species to whole genera.</title>
        <authorList>
            <person name="Goeker M."/>
        </authorList>
    </citation>
    <scope>NUCLEOTIDE SEQUENCE [LARGE SCALE GENOMIC DNA]</scope>
    <source>
        <strain evidence="2 3">DSM 21935</strain>
    </source>
</reference>
<feature type="signal peptide" evidence="1">
    <location>
        <begin position="1"/>
        <end position="21"/>
    </location>
</feature>
<protein>
    <recommendedName>
        <fullName evidence="4">Outer membrane protein beta-barrel domain-containing protein</fullName>
    </recommendedName>
</protein>
<dbReference type="AlphaFoldDB" id="A0A5D3YH48"/>
<feature type="chain" id="PRO_5023142992" description="Outer membrane protein beta-barrel domain-containing protein" evidence="1">
    <location>
        <begin position="22"/>
        <end position="206"/>
    </location>
</feature>
<comment type="caution">
    <text evidence="2">The sequence shown here is derived from an EMBL/GenBank/DDBJ whole genome shotgun (WGS) entry which is preliminary data.</text>
</comment>
<dbReference type="EMBL" id="VNHY01000003">
    <property type="protein sequence ID" value="TYP92644.1"/>
    <property type="molecule type" value="Genomic_DNA"/>
</dbReference>
<name>A0A5D3YH48_9BACT</name>
<proteinExistence type="predicted"/>
<accession>A0A5D3YH48</accession>
<keyword evidence="1" id="KW-0732">Signal</keyword>
<evidence type="ECO:0000313" key="2">
    <source>
        <dbReference type="EMBL" id="TYP92644.1"/>
    </source>
</evidence>
<sequence>MSKTRSLLLFCIFLISISVQAQSVKSKVGIQTIYMPKLKVQEASERNVQAVGLRWMVSDYDRVPVELGLHLLIGYGKVASGSFGGSLAYILAEPNSLNFKFGVSFSKIDLLDVDAEKKGSGPQVGDVNFTSRGNQFKPFIELDWDFLRFSSIFVRSGYRIINGEKSTITSVEPTNDSSNTVKVERDDTFFYSAAGFELGIGINVIF</sequence>